<sequence>MKLRGPYDALLRFQLSRLLSQDQISTFIRLCSLLKRDIMQPQPIPETSSEYPPAILPACISTFLGDTLDISSETVSLCWKVFKQDVWDFVVPDDIKKIDLEVFRIHGWKRGLTYYTVYPPSLFCTNTSGCDRTTPLKQEKMRQVVLFTLTDGVQPAWAVNLVCPNCNTSYHNNFSVNSTVRTYYEGIPRYIQVGEHQFVEERLADSWIGMMLLGWFSASNAAAHYNKFLSGRDHGGFPEEWQFAKDLSMDHVWDAFIIKSLLEDHYRQDTLLQVSHDGNQDRRFHVAMQERNHRIVRLGQSELLHACDKCLRIFQDGKGEYKKAQVLVCDGLSIGHPCCSKFRCTQPLERTKDRFCPAHAHLLGICAVKSCEQATVKGRKTCANPVHQEMENKHHARGEAFFALGARARKQNQQDVEDDNEWFEVDGNQVQVFSHPNAGSTGQPDTVPIPCDTKSEEGNRKHTALFSRSRTHNEQILVRPCGIIHSRATFYGAEAVSNFFVKAACSVPGAHKPELLVYDTACLAAEQISKGGDPWWDDIGLVVDVFHFENKHKTTHEFCQKYCNPALFPEMVDPENNKWWFNTSAAEQVNVWLGKYQAIVKEMNVVKYNFFLDEMIMRHNEEAVTKLQAMGYNPHRLSPSS</sequence>
<dbReference type="OrthoDB" id="2639189at2759"/>
<proteinExistence type="predicted"/>
<evidence type="ECO:0000313" key="3">
    <source>
        <dbReference type="EMBL" id="THU87679.1"/>
    </source>
</evidence>
<keyword evidence="4" id="KW-1185">Reference proteome</keyword>
<name>A0A4S8LFE8_DENBC</name>
<dbReference type="EMBL" id="ML179440">
    <property type="protein sequence ID" value="THU87679.1"/>
    <property type="molecule type" value="Genomic_DNA"/>
</dbReference>
<dbReference type="InterPro" id="IPR041539">
    <property type="entry name" value="CxC5"/>
</dbReference>
<dbReference type="Pfam" id="PF18718">
    <property type="entry name" value="CxC5"/>
    <property type="match status" value="1"/>
</dbReference>
<organism evidence="3 4">
    <name type="scientific">Dendrothele bispora (strain CBS 962.96)</name>
    <dbReference type="NCBI Taxonomy" id="1314807"/>
    <lineage>
        <taxon>Eukaryota</taxon>
        <taxon>Fungi</taxon>
        <taxon>Dikarya</taxon>
        <taxon>Basidiomycota</taxon>
        <taxon>Agaricomycotina</taxon>
        <taxon>Agaricomycetes</taxon>
        <taxon>Agaricomycetidae</taxon>
        <taxon>Agaricales</taxon>
        <taxon>Agaricales incertae sedis</taxon>
        <taxon>Dendrothele</taxon>
    </lineage>
</organism>
<accession>A0A4S8LFE8</accession>
<protein>
    <recommendedName>
        <fullName evidence="5">CxC5 like cysteine cluster associated with KDZ domain-containing protein</fullName>
    </recommendedName>
</protein>
<evidence type="ECO:0000313" key="4">
    <source>
        <dbReference type="Proteomes" id="UP000297245"/>
    </source>
</evidence>
<evidence type="ECO:0000259" key="1">
    <source>
        <dbReference type="Pfam" id="PF18718"/>
    </source>
</evidence>
<feature type="domain" description="CxC6 like cysteine cluster associated with KDZ" evidence="2">
    <location>
        <begin position="328"/>
        <end position="392"/>
    </location>
</feature>
<gene>
    <name evidence="3" type="ORF">K435DRAFT_821866</name>
</gene>
<dbReference type="Proteomes" id="UP000297245">
    <property type="component" value="Unassembled WGS sequence"/>
</dbReference>
<dbReference type="InterPro" id="IPR040898">
    <property type="entry name" value="CxC6"/>
</dbReference>
<reference evidence="3 4" key="1">
    <citation type="journal article" date="2019" name="Nat. Ecol. Evol.">
        <title>Megaphylogeny resolves global patterns of mushroom evolution.</title>
        <authorList>
            <person name="Varga T."/>
            <person name="Krizsan K."/>
            <person name="Foldi C."/>
            <person name="Dima B."/>
            <person name="Sanchez-Garcia M."/>
            <person name="Sanchez-Ramirez S."/>
            <person name="Szollosi G.J."/>
            <person name="Szarkandi J.G."/>
            <person name="Papp V."/>
            <person name="Albert L."/>
            <person name="Andreopoulos W."/>
            <person name="Angelini C."/>
            <person name="Antonin V."/>
            <person name="Barry K.W."/>
            <person name="Bougher N.L."/>
            <person name="Buchanan P."/>
            <person name="Buyck B."/>
            <person name="Bense V."/>
            <person name="Catcheside P."/>
            <person name="Chovatia M."/>
            <person name="Cooper J."/>
            <person name="Damon W."/>
            <person name="Desjardin D."/>
            <person name="Finy P."/>
            <person name="Geml J."/>
            <person name="Haridas S."/>
            <person name="Hughes K."/>
            <person name="Justo A."/>
            <person name="Karasinski D."/>
            <person name="Kautmanova I."/>
            <person name="Kiss B."/>
            <person name="Kocsube S."/>
            <person name="Kotiranta H."/>
            <person name="LaButti K.M."/>
            <person name="Lechner B.E."/>
            <person name="Liimatainen K."/>
            <person name="Lipzen A."/>
            <person name="Lukacs Z."/>
            <person name="Mihaltcheva S."/>
            <person name="Morgado L.N."/>
            <person name="Niskanen T."/>
            <person name="Noordeloos M.E."/>
            <person name="Ohm R.A."/>
            <person name="Ortiz-Santana B."/>
            <person name="Ovrebo C."/>
            <person name="Racz N."/>
            <person name="Riley R."/>
            <person name="Savchenko A."/>
            <person name="Shiryaev A."/>
            <person name="Soop K."/>
            <person name="Spirin V."/>
            <person name="Szebenyi C."/>
            <person name="Tomsovsky M."/>
            <person name="Tulloss R.E."/>
            <person name="Uehling J."/>
            <person name="Grigoriev I.V."/>
            <person name="Vagvolgyi C."/>
            <person name="Papp T."/>
            <person name="Martin F.M."/>
            <person name="Miettinen O."/>
            <person name="Hibbett D.S."/>
            <person name="Nagy L.G."/>
        </authorList>
    </citation>
    <scope>NUCLEOTIDE SEQUENCE [LARGE SCALE GENOMIC DNA]</scope>
    <source>
        <strain evidence="3 4">CBS 962.96</strain>
    </source>
</reference>
<dbReference type="Pfam" id="PF18721">
    <property type="entry name" value="CxC6"/>
    <property type="match status" value="1"/>
</dbReference>
<evidence type="ECO:0008006" key="5">
    <source>
        <dbReference type="Google" id="ProtNLM"/>
    </source>
</evidence>
<feature type="domain" description="CxC5 like cysteine cluster associated with KDZ" evidence="1">
    <location>
        <begin position="113"/>
        <end position="227"/>
    </location>
</feature>
<dbReference type="AlphaFoldDB" id="A0A4S8LFE8"/>
<evidence type="ECO:0000259" key="2">
    <source>
        <dbReference type="Pfam" id="PF18721"/>
    </source>
</evidence>